<evidence type="ECO:0000313" key="4">
    <source>
        <dbReference type="Proteomes" id="UP000626220"/>
    </source>
</evidence>
<evidence type="ECO:0000259" key="2">
    <source>
        <dbReference type="SMART" id="SM00829"/>
    </source>
</evidence>
<sequence>MQNRHIILKQRPDGLPRLTDFALEDSPIRALEEGEFLVANSFIGLQPAARIRMGTGDSYAAPTPLGTPPYGQTVGRVVQSRHPGFAEGDHVALEGAWESHTISKGEKAWAFDPQIAPESYWLGCLGVSGMTGYVGVKEILKAQAGETIVISAATGAVGHVAGQIAKAIGCRVIGVAGGAEKCAAAVTEFGYDICVDHRDPAFAERLAEACPDGIDLDFENVGGPVRDAVWRLMNPFGRIAICGLISEYNAEGAVSGPSWQLALARRLTVRGFLLRDHLELRPDFIAEVSDLLAKGAFRTRETITDGIEKAPSAFIDMLQGRNFGKALVRV</sequence>
<evidence type="ECO:0000313" key="3">
    <source>
        <dbReference type="EMBL" id="GHF76345.1"/>
    </source>
</evidence>
<dbReference type="RefSeq" id="WP_189683163.1">
    <property type="nucleotide sequence ID" value="NZ_BNCJ01000057.1"/>
</dbReference>
<dbReference type="InterPro" id="IPR020843">
    <property type="entry name" value="ER"/>
</dbReference>
<dbReference type="SMART" id="SM00829">
    <property type="entry name" value="PKS_ER"/>
    <property type="match status" value="1"/>
</dbReference>
<dbReference type="InterPro" id="IPR036291">
    <property type="entry name" value="NAD(P)-bd_dom_sf"/>
</dbReference>
<protein>
    <submittedName>
        <fullName evidence="3">NADP-dependent oxidoreductase</fullName>
    </submittedName>
</protein>
<reference evidence="3" key="1">
    <citation type="journal article" date="2014" name="Int. J. Syst. Evol. Microbiol.">
        <title>Complete genome sequence of Corynebacterium casei LMG S-19264T (=DSM 44701T), isolated from a smear-ripened cheese.</title>
        <authorList>
            <consortium name="US DOE Joint Genome Institute (JGI-PGF)"/>
            <person name="Walter F."/>
            <person name="Albersmeier A."/>
            <person name="Kalinowski J."/>
            <person name="Ruckert C."/>
        </authorList>
    </citation>
    <scope>NUCLEOTIDE SEQUENCE</scope>
    <source>
        <strain evidence="3">KCTC 42650</strain>
    </source>
</reference>
<proteinExistence type="predicted"/>
<dbReference type="Pfam" id="PF16884">
    <property type="entry name" value="ADH_N_2"/>
    <property type="match status" value="1"/>
</dbReference>
<dbReference type="InterPro" id="IPR045010">
    <property type="entry name" value="MDR_fam"/>
</dbReference>
<dbReference type="SUPFAM" id="SSF50129">
    <property type="entry name" value="GroES-like"/>
    <property type="match status" value="1"/>
</dbReference>
<dbReference type="CDD" id="cd05288">
    <property type="entry name" value="PGDH"/>
    <property type="match status" value="1"/>
</dbReference>
<dbReference type="GO" id="GO:0016628">
    <property type="term" value="F:oxidoreductase activity, acting on the CH-CH group of donors, NAD or NADP as acceptor"/>
    <property type="evidence" value="ECO:0007669"/>
    <property type="project" value="InterPro"/>
</dbReference>
<accession>A0A8J3H4E5</accession>
<dbReference type="Gene3D" id="3.40.50.720">
    <property type="entry name" value="NAD(P)-binding Rossmann-like Domain"/>
    <property type="match status" value="1"/>
</dbReference>
<comment type="caution">
    <text evidence="3">The sequence shown here is derived from an EMBL/GenBank/DDBJ whole genome shotgun (WGS) entry which is preliminary data.</text>
</comment>
<dbReference type="FunFam" id="3.40.50.720:FF:000121">
    <property type="entry name" value="Prostaglandin reductase 2"/>
    <property type="match status" value="1"/>
</dbReference>
<dbReference type="Gene3D" id="3.90.180.10">
    <property type="entry name" value="Medium-chain alcohol dehydrogenases, catalytic domain"/>
    <property type="match status" value="1"/>
</dbReference>
<dbReference type="SUPFAM" id="SSF51735">
    <property type="entry name" value="NAD(P)-binding Rossmann-fold domains"/>
    <property type="match status" value="1"/>
</dbReference>
<organism evidence="3 4">
    <name type="scientific">Seohaeicola zhoushanensis</name>
    <dbReference type="NCBI Taxonomy" id="1569283"/>
    <lineage>
        <taxon>Bacteria</taxon>
        <taxon>Pseudomonadati</taxon>
        <taxon>Pseudomonadota</taxon>
        <taxon>Alphaproteobacteria</taxon>
        <taxon>Rhodobacterales</taxon>
        <taxon>Roseobacteraceae</taxon>
        <taxon>Seohaeicola</taxon>
    </lineage>
</organism>
<dbReference type="InterPro" id="IPR011032">
    <property type="entry name" value="GroES-like_sf"/>
</dbReference>
<dbReference type="InterPro" id="IPR041694">
    <property type="entry name" value="ADH_N_2"/>
</dbReference>
<feature type="domain" description="Enoyl reductase (ER)" evidence="2">
    <location>
        <begin position="14"/>
        <end position="328"/>
    </location>
</feature>
<dbReference type="PANTHER" id="PTHR43205:SF7">
    <property type="entry name" value="PROSTAGLANDIN REDUCTASE 1"/>
    <property type="match status" value="1"/>
</dbReference>
<keyword evidence="4" id="KW-1185">Reference proteome</keyword>
<dbReference type="AlphaFoldDB" id="A0A8J3H4E5"/>
<dbReference type="PANTHER" id="PTHR43205">
    <property type="entry name" value="PROSTAGLANDIN REDUCTASE"/>
    <property type="match status" value="1"/>
</dbReference>
<dbReference type="EMBL" id="BNCJ01000057">
    <property type="protein sequence ID" value="GHF76345.1"/>
    <property type="molecule type" value="Genomic_DNA"/>
</dbReference>
<gene>
    <name evidence="3" type="ORF">GCM10017056_53200</name>
</gene>
<dbReference type="Proteomes" id="UP000626220">
    <property type="component" value="Unassembled WGS sequence"/>
</dbReference>
<reference evidence="3" key="2">
    <citation type="submission" date="2020-09" db="EMBL/GenBank/DDBJ databases">
        <authorList>
            <person name="Sun Q."/>
            <person name="Kim S."/>
        </authorList>
    </citation>
    <scope>NUCLEOTIDE SEQUENCE</scope>
    <source>
        <strain evidence="3">KCTC 42650</strain>
    </source>
</reference>
<dbReference type="Pfam" id="PF00107">
    <property type="entry name" value="ADH_zinc_N"/>
    <property type="match status" value="1"/>
</dbReference>
<keyword evidence="1" id="KW-0560">Oxidoreductase</keyword>
<dbReference type="InterPro" id="IPR013149">
    <property type="entry name" value="ADH-like_C"/>
</dbReference>
<name>A0A8J3H4E5_9RHOB</name>
<evidence type="ECO:0000256" key="1">
    <source>
        <dbReference type="ARBA" id="ARBA00023002"/>
    </source>
</evidence>